<evidence type="ECO:0000313" key="4">
    <source>
        <dbReference type="Proteomes" id="UP001271007"/>
    </source>
</evidence>
<dbReference type="AlphaFoldDB" id="A0AAJ0G990"/>
<keyword evidence="1" id="KW-0802">TPR repeat</keyword>
<feature type="repeat" description="TPR" evidence="1">
    <location>
        <begin position="10"/>
        <end position="43"/>
    </location>
</feature>
<sequence>MAIKTARQTSEEVRTQGNELYKSGQFVETVDCYKRAAELAPQQAAPLKNLSNGACDSALALIDGDDEAARQKLYLRRAKCNIYLLRFDQARSAVERLSPSKDRTGLETCLRAYRQTSEQIEQDAVAMRNKLILDLPRFKPLLRDALEYFVVGHDVPESLYDSVLLQSGRKKISLMFAGIGDARNLWQTLLHISEDARNGKLDGELFHITIVDIQPAALARDLVVLLLLDRIGSDSRGSDIFLACLYYTYLAPLMPPRLYGVLQDHIQQAVDMLEGRHSLPLYLDVPQVYRAGILTILKAWQHNASAKFPASRMRKEIVQQRKRDEMDGLSHKPVTEWKDEQSFYEQTGVLPMTKPHDEFYEERIRGTFDDSPADQAKLKAVVSIVNTEWATNVTFVDPEWLISPMNGADIEVDFPSDPWRFATSLMESGTSETPGRRLMEHVNQWFTDVAAAIAQLERCVKIEFCVGDITSVLEQVRYGIVGYRHQENAAIARPVQSYNTRTDMTVNSEGALDRELPSSNERDNEAPRVYDRIHLSNIPDYIGGSLTSFLYAIPVTQLGDSSYITSTCLRNPPRFKSPAHYHSEYIGLTDPSDLATTFRVSTSGARETSILDSFGISMFPMCKYRLWHHLPKASSLAELMPRDRLTTWLYRFFLKVAIPMYKEDPVSISLIYSPLNITAFLRVVCHLHDVGCPAHWLNDIISCLLQGKIRSGARPPRSDPLEPQETKAKMPALEQSVAPFTAELSTLTSMWQFALPFGLTTSSIPTVDMIRRYQVKFDVVGDAADSAATMPSFVLAFFSEMHFVRQESLRSILLSDEKADSTAQGKKMREEGLHILTTWSWAKGERMASFWLRKDVMDRMLQQKRWKVGIWRTDCWRHQCQPVGIGRVVDTGETWSSFK</sequence>
<dbReference type="InterPro" id="IPR011990">
    <property type="entry name" value="TPR-like_helical_dom_sf"/>
</dbReference>
<reference evidence="3" key="1">
    <citation type="submission" date="2023-04" db="EMBL/GenBank/DDBJ databases">
        <title>Black Yeasts Isolated from many extreme environments.</title>
        <authorList>
            <person name="Coleine C."/>
            <person name="Stajich J.E."/>
            <person name="Selbmann L."/>
        </authorList>
    </citation>
    <scope>NUCLEOTIDE SEQUENCE</scope>
    <source>
        <strain evidence="3">CCFEE 5312</strain>
    </source>
</reference>
<dbReference type="Pfam" id="PF14737">
    <property type="entry name" value="DUF4470"/>
    <property type="match status" value="1"/>
</dbReference>
<keyword evidence="4" id="KW-1185">Reference proteome</keyword>
<gene>
    <name evidence="3" type="ORF">LTR09_005744</name>
</gene>
<dbReference type="PROSITE" id="PS50005">
    <property type="entry name" value="TPR"/>
    <property type="match status" value="1"/>
</dbReference>
<proteinExistence type="predicted"/>
<evidence type="ECO:0000259" key="2">
    <source>
        <dbReference type="Pfam" id="PF14737"/>
    </source>
</evidence>
<comment type="caution">
    <text evidence="3">The sequence shown here is derived from an EMBL/GenBank/DDBJ whole genome shotgun (WGS) entry which is preliminary data.</text>
</comment>
<dbReference type="EMBL" id="JAWDJX010000017">
    <property type="protein sequence ID" value="KAK3053118.1"/>
    <property type="molecule type" value="Genomic_DNA"/>
</dbReference>
<dbReference type="Proteomes" id="UP001271007">
    <property type="component" value="Unassembled WGS sequence"/>
</dbReference>
<feature type="domain" description="DUF4470" evidence="2">
    <location>
        <begin position="152"/>
        <end position="246"/>
    </location>
</feature>
<name>A0AAJ0G990_9PEZI</name>
<dbReference type="SUPFAM" id="SSF48452">
    <property type="entry name" value="TPR-like"/>
    <property type="match status" value="1"/>
</dbReference>
<accession>A0AAJ0G990</accession>
<evidence type="ECO:0000256" key="1">
    <source>
        <dbReference type="PROSITE-ProRule" id="PRU00339"/>
    </source>
</evidence>
<organism evidence="3 4">
    <name type="scientific">Extremus antarcticus</name>
    <dbReference type="NCBI Taxonomy" id="702011"/>
    <lineage>
        <taxon>Eukaryota</taxon>
        <taxon>Fungi</taxon>
        <taxon>Dikarya</taxon>
        <taxon>Ascomycota</taxon>
        <taxon>Pezizomycotina</taxon>
        <taxon>Dothideomycetes</taxon>
        <taxon>Dothideomycetidae</taxon>
        <taxon>Mycosphaerellales</taxon>
        <taxon>Extremaceae</taxon>
        <taxon>Extremus</taxon>
    </lineage>
</organism>
<dbReference type="Gene3D" id="1.25.40.10">
    <property type="entry name" value="Tetratricopeptide repeat domain"/>
    <property type="match status" value="1"/>
</dbReference>
<dbReference type="InterPro" id="IPR019734">
    <property type="entry name" value="TPR_rpt"/>
</dbReference>
<dbReference type="InterPro" id="IPR027974">
    <property type="entry name" value="DUF4470"/>
</dbReference>
<protein>
    <recommendedName>
        <fullName evidence="2">DUF4470 domain-containing protein</fullName>
    </recommendedName>
</protein>
<evidence type="ECO:0000313" key="3">
    <source>
        <dbReference type="EMBL" id="KAK3053118.1"/>
    </source>
</evidence>